<gene>
    <name evidence="2" type="ORF">OCBIM_22031507mg</name>
</gene>
<feature type="non-terminal residue" evidence="2">
    <location>
        <position position="1"/>
    </location>
</feature>
<reference evidence="2" key="1">
    <citation type="submission" date="2015-07" db="EMBL/GenBank/DDBJ databases">
        <title>MeaNS - Measles Nucleotide Surveillance Program.</title>
        <authorList>
            <person name="Tran T."/>
            <person name="Druce J."/>
        </authorList>
    </citation>
    <scope>NUCLEOTIDE SEQUENCE</scope>
    <source>
        <strain evidence="2">UCB-OBI-ISO-001</strain>
        <tissue evidence="2">Gonad</tissue>
    </source>
</reference>
<evidence type="ECO:0000259" key="1">
    <source>
        <dbReference type="Pfam" id="PF21530"/>
    </source>
</evidence>
<name>A0A0L8GLT2_OCTBM</name>
<proteinExistence type="predicted"/>
<dbReference type="PANTHER" id="PTHR10492">
    <property type="match status" value="1"/>
</dbReference>
<dbReference type="EMBL" id="KQ421263">
    <property type="protein sequence ID" value="KOF77927.1"/>
    <property type="molecule type" value="Genomic_DNA"/>
</dbReference>
<sequence length="134" mass="15052">STDTVADHSEITNYPDEFLNSLGPPDLPPHKLDLKLGAPIMLLRSLNLPKLCNGVRLIVKKIMPHVIEATLLSKCGTGDNILIARIPLIPTDLQVQFKRVQFPIRLMNINKIARIDIISNWFAIRGVLLLLWTI</sequence>
<dbReference type="OrthoDB" id="6265497at2759"/>
<dbReference type="PANTHER" id="PTHR10492:SF57">
    <property type="entry name" value="ATP-DEPENDENT DNA HELICASE"/>
    <property type="match status" value="1"/>
</dbReference>
<feature type="non-terminal residue" evidence="2">
    <location>
        <position position="134"/>
    </location>
</feature>
<accession>A0A0L8GLT2</accession>
<organism evidence="2">
    <name type="scientific">Octopus bimaculoides</name>
    <name type="common">California two-spotted octopus</name>
    <dbReference type="NCBI Taxonomy" id="37653"/>
    <lineage>
        <taxon>Eukaryota</taxon>
        <taxon>Metazoa</taxon>
        <taxon>Spiralia</taxon>
        <taxon>Lophotrochozoa</taxon>
        <taxon>Mollusca</taxon>
        <taxon>Cephalopoda</taxon>
        <taxon>Coleoidea</taxon>
        <taxon>Octopodiformes</taxon>
        <taxon>Octopoda</taxon>
        <taxon>Incirrata</taxon>
        <taxon>Octopodidae</taxon>
        <taxon>Octopus</taxon>
    </lineage>
</organism>
<dbReference type="AlphaFoldDB" id="A0A0L8GLT2"/>
<dbReference type="Pfam" id="PF21530">
    <property type="entry name" value="Pif1_2B_dom"/>
    <property type="match status" value="1"/>
</dbReference>
<evidence type="ECO:0000313" key="2">
    <source>
        <dbReference type="EMBL" id="KOF77927.1"/>
    </source>
</evidence>
<protein>
    <recommendedName>
        <fullName evidence="1">DNA helicase Pif1-like 2B domain-containing protein</fullName>
    </recommendedName>
</protein>
<feature type="domain" description="DNA helicase Pif1-like 2B" evidence="1">
    <location>
        <begin position="17"/>
        <end position="60"/>
    </location>
</feature>
<dbReference type="InterPro" id="IPR049163">
    <property type="entry name" value="Pif1-like_2B_dom"/>
</dbReference>